<organism evidence="1">
    <name type="scientific">marine sediment metagenome</name>
    <dbReference type="NCBI Taxonomy" id="412755"/>
    <lineage>
        <taxon>unclassified sequences</taxon>
        <taxon>metagenomes</taxon>
        <taxon>ecological metagenomes</taxon>
    </lineage>
</organism>
<accession>A0A0F9K518</accession>
<name>A0A0F9K518_9ZZZZ</name>
<evidence type="ECO:0000313" key="1">
    <source>
        <dbReference type="EMBL" id="KKM06293.1"/>
    </source>
</evidence>
<dbReference type="EMBL" id="LAZR01016029">
    <property type="protein sequence ID" value="KKM06293.1"/>
    <property type="molecule type" value="Genomic_DNA"/>
</dbReference>
<comment type="caution">
    <text evidence="1">The sequence shown here is derived from an EMBL/GenBank/DDBJ whole genome shotgun (WGS) entry which is preliminary data.</text>
</comment>
<dbReference type="AlphaFoldDB" id="A0A0F9K518"/>
<protein>
    <submittedName>
        <fullName evidence="1">Uncharacterized protein</fullName>
    </submittedName>
</protein>
<sequence>MDYKVSGFLEDTRYRKCQGSGGKEMIKELDGLSLDEIELAVTFRTPKEVDDLIMFLEVSKMCFLTTSSFLGSEV</sequence>
<proteinExistence type="predicted"/>
<gene>
    <name evidence="1" type="ORF">LCGC14_1745440</name>
</gene>
<reference evidence="1" key="1">
    <citation type="journal article" date="2015" name="Nature">
        <title>Complex archaea that bridge the gap between prokaryotes and eukaryotes.</title>
        <authorList>
            <person name="Spang A."/>
            <person name="Saw J.H."/>
            <person name="Jorgensen S.L."/>
            <person name="Zaremba-Niedzwiedzka K."/>
            <person name="Martijn J."/>
            <person name="Lind A.E."/>
            <person name="van Eijk R."/>
            <person name="Schleper C."/>
            <person name="Guy L."/>
            <person name="Ettema T.J."/>
        </authorList>
    </citation>
    <scope>NUCLEOTIDE SEQUENCE</scope>
</reference>